<organism evidence="10">
    <name type="scientific">Fagus sylvatica</name>
    <name type="common">Beechnut</name>
    <dbReference type="NCBI Taxonomy" id="28930"/>
    <lineage>
        <taxon>Eukaryota</taxon>
        <taxon>Viridiplantae</taxon>
        <taxon>Streptophyta</taxon>
        <taxon>Embryophyta</taxon>
        <taxon>Tracheophyta</taxon>
        <taxon>Spermatophyta</taxon>
        <taxon>Magnoliopsida</taxon>
        <taxon>eudicotyledons</taxon>
        <taxon>Gunneridae</taxon>
        <taxon>Pentapetalae</taxon>
        <taxon>rosids</taxon>
        <taxon>fabids</taxon>
        <taxon>Fagales</taxon>
        <taxon>Fagaceae</taxon>
        <taxon>Fagus</taxon>
    </lineage>
</organism>
<dbReference type="CDD" id="cd02248">
    <property type="entry name" value="Peptidase_C1A"/>
    <property type="match status" value="1"/>
</dbReference>
<evidence type="ECO:0000256" key="1">
    <source>
        <dbReference type="ARBA" id="ARBA00008455"/>
    </source>
</evidence>
<evidence type="ECO:0000256" key="2">
    <source>
        <dbReference type="ARBA" id="ARBA00022670"/>
    </source>
</evidence>
<dbReference type="GO" id="GO:0008234">
    <property type="term" value="F:cysteine-type peptidase activity"/>
    <property type="evidence" value="ECO:0007669"/>
    <property type="project" value="UniProtKB-KW"/>
</dbReference>
<gene>
    <name evidence="10" type="ORF">FSB_LOCUS13453</name>
</gene>
<dbReference type="InterPro" id="IPR025661">
    <property type="entry name" value="Pept_asp_AS"/>
</dbReference>
<dbReference type="SMART" id="SM00848">
    <property type="entry name" value="Inhibitor_I29"/>
    <property type="match status" value="1"/>
</dbReference>
<evidence type="ECO:0000259" key="8">
    <source>
        <dbReference type="SMART" id="SM00645"/>
    </source>
</evidence>
<feature type="domain" description="Peptidase C1A papain C-terminal" evidence="8">
    <location>
        <begin position="126"/>
        <end position="342"/>
    </location>
</feature>
<dbReference type="InterPro" id="IPR013128">
    <property type="entry name" value="Peptidase_C1A"/>
</dbReference>
<sequence>MALTLLGKKFITITLLILGTWISQAMSRTLLEDSLAEKHEQWMAKYGRNYADGVEKERRFKIFKDNVEFIEKFNNEGNRTYNLSVNAFADLTDEEFLASHTGYKISTQPISSSKTTKYGNENLTDIPMSMDWREKGAVTPIKDQGHCGCCWAFSAVAAVEGITQIKTGNLISLSEQQLVDCSVEGNQGCNGGLMDNAFKYIIQNQGLTSEENYPYQGMDGNCDQEKASNSAAKISDFKDVPSNNEEALRQAVATQPVSVAIDGSSRAFKYHSSGVFSGECGTNLNHAVTAVGYGTDDDGTPYWLIKNSWGTNWGENGYMKILRDIEAPEGLCGLAMKPSYPVTA</sequence>
<dbReference type="InterPro" id="IPR013201">
    <property type="entry name" value="Prot_inhib_I29"/>
</dbReference>
<comment type="similarity">
    <text evidence="1">Belongs to the peptidase C1 family.</text>
</comment>
<evidence type="ECO:0000256" key="5">
    <source>
        <dbReference type="ARBA" id="ARBA00022807"/>
    </source>
</evidence>
<evidence type="ECO:0000256" key="3">
    <source>
        <dbReference type="ARBA" id="ARBA00022729"/>
    </source>
</evidence>
<dbReference type="PANTHER" id="PTHR12411">
    <property type="entry name" value="CYSTEINE PROTEASE FAMILY C1-RELATED"/>
    <property type="match status" value="1"/>
</dbReference>
<accession>A0A2N9FF95</accession>
<keyword evidence="5" id="KW-0788">Thiol protease</keyword>
<dbReference type="EMBL" id="OIVN01000787">
    <property type="protein sequence ID" value="SPC85571.1"/>
    <property type="molecule type" value="Genomic_DNA"/>
</dbReference>
<dbReference type="InterPro" id="IPR025660">
    <property type="entry name" value="Pept_his_AS"/>
</dbReference>
<feature type="domain" description="Cathepsin propeptide inhibitor" evidence="9">
    <location>
        <begin position="39"/>
        <end position="96"/>
    </location>
</feature>
<name>A0A2N9FF95_FAGSY</name>
<dbReference type="InterPro" id="IPR000668">
    <property type="entry name" value="Peptidase_C1A_C"/>
</dbReference>
<dbReference type="PROSITE" id="PS00139">
    <property type="entry name" value="THIOL_PROTEASE_CYS"/>
    <property type="match status" value="1"/>
</dbReference>
<dbReference type="PRINTS" id="PR00705">
    <property type="entry name" value="PAPAIN"/>
</dbReference>
<dbReference type="PROSITE" id="PS00640">
    <property type="entry name" value="THIOL_PROTEASE_ASN"/>
    <property type="match status" value="1"/>
</dbReference>
<dbReference type="InterPro" id="IPR038765">
    <property type="entry name" value="Papain-like_cys_pep_sf"/>
</dbReference>
<dbReference type="PROSITE" id="PS00639">
    <property type="entry name" value="THIOL_PROTEASE_HIS"/>
    <property type="match status" value="1"/>
</dbReference>
<proteinExistence type="inferred from homology"/>
<dbReference type="Pfam" id="PF00112">
    <property type="entry name" value="Peptidase_C1"/>
    <property type="match status" value="1"/>
</dbReference>
<dbReference type="SUPFAM" id="SSF54001">
    <property type="entry name" value="Cysteine proteinases"/>
    <property type="match status" value="1"/>
</dbReference>
<evidence type="ECO:0000256" key="7">
    <source>
        <dbReference type="ARBA" id="ARBA00023180"/>
    </source>
</evidence>
<evidence type="ECO:0000313" key="10">
    <source>
        <dbReference type="EMBL" id="SPC85571.1"/>
    </source>
</evidence>
<keyword evidence="6" id="KW-1015">Disulfide bond</keyword>
<dbReference type="FunFam" id="3.90.70.10:FF:000067">
    <property type="entry name" value="Senescence-specific cysteine protease"/>
    <property type="match status" value="1"/>
</dbReference>
<keyword evidence="4" id="KW-0378">Hydrolase</keyword>
<dbReference type="SMART" id="SM00645">
    <property type="entry name" value="Pept_C1"/>
    <property type="match status" value="1"/>
</dbReference>
<dbReference type="Gene3D" id="3.90.70.10">
    <property type="entry name" value="Cysteine proteinases"/>
    <property type="match status" value="1"/>
</dbReference>
<keyword evidence="7" id="KW-0325">Glycoprotein</keyword>
<keyword evidence="3" id="KW-0732">Signal</keyword>
<evidence type="ECO:0000259" key="9">
    <source>
        <dbReference type="SMART" id="SM00848"/>
    </source>
</evidence>
<dbReference type="AlphaFoldDB" id="A0A2N9FF95"/>
<reference evidence="10" key="1">
    <citation type="submission" date="2018-02" db="EMBL/GenBank/DDBJ databases">
        <authorList>
            <person name="Cohen D.B."/>
            <person name="Kent A.D."/>
        </authorList>
    </citation>
    <scope>NUCLEOTIDE SEQUENCE</scope>
</reference>
<dbReference type="InterPro" id="IPR039417">
    <property type="entry name" value="Peptidase_C1A_papain-like"/>
</dbReference>
<dbReference type="Pfam" id="PF08246">
    <property type="entry name" value="Inhibitor_I29"/>
    <property type="match status" value="1"/>
</dbReference>
<dbReference type="InterPro" id="IPR000169">
    <property type="entry name" value="Pept_cys_AS"/>
</dbReference>
<protein>
    <recommendedName>
        <fullName evidence="11">Cysteine proteinase</fullName>
    </recommendedName>
</protein>
<evidence type="ECO:0000256" key="4">
    <source>
        <dbReference type="ARBA" id="ARBA00022801"/>
    </source>
</evidence>
<evidence type="ECO:0008006" key="11">
    <source>
        <dbReference type="Google" id="ProtNLM"/>
    </source>
</evidence>
<evidence type="ECO:0000256" key="6">
    <source>
        <dbReference type="ARBA" id="ARBA00023157"/>
    </source>
</evidence>
<keyword evidence="2" id="KW-0645">Protease</keyword>
<dbReference type="GO" id="GO:0006508">
    <property type="term" value="P:proteolysis"/>
    <property type="evidence" value="ECO:0007669"/>
    <property type="project" value="UniProtKB-KW"/>
</dbReference>